<dbReference type="PROSITE" id="PS50181">
    <property type="entry name" value="FBOX"/>
    <property type="match status" value="1"/>
</dbReference>
<proteinExistence type="predicted"/>
<dbReference type="SMART" id="SM00367">
    <property type="entry name" value="LRR_CC"/>
    <property type="match status" value="5"/>
</dbReference>
<dbReference type="InterPro" id="IPR036047">
    <property type="entry name" value="F-box-like_dom_sf"/>
</dbReference>
<dbReference type="Gene3D" id="3.80.10.10">
    <property type="entry name" value="Ribonuclease Inhibitor"/>
    <property type="match status" value="1"/>
</dbReference>
<keyword evidence="1" id="KW-0833">Ubl conjugation pathway</keyword>
<dbReference type="SUPFAM" id="SSF81383">
    <property type="entry name" value="F-box domain"/>
    <property type="match status" value="1"/>
</dbReference>
<evidence type="ECO:0000313" key="4">
    <source>
        <dbReference type="Proteomes" id="UP001107558"/>
    </source>
</evidence>
<dbReference type="Proteomes" id="UP001107558">
    <property type="component" value="Chromosome 2"/>
</dbReference>
<comment type="caution">
    <text evidence="3">The sequence shown here is derived from an EMBL/GenBank/DDBJ whole genome shotgun (WGS) entry which is preliminary data.</text>
</comment>
<dbReference type="InterPro" id="IPR032675">
    <property type="entry name" value="LRR_dom_sf"/>
</dbReference>
<evidence type="ECO:0000256" key="1">
    <source>
        <dbReference type="ARBA" id="ARBA00022786"/>
    </source>
</evidence>
<dbReference type="SUPFAM" id="SSF52047">
    <property type="entry name" value="RNI-like"/>
    <property type="match status" value="1"/>
</dbReference>
<protein>
    <recommendedName>
        <fullName evidence="2">F-box domain-containing protein</fullName>
    </recommendedName>
</protein>
<dbReference type="PANTHER" id="PTHR13318">
    <property type="entry name" value="PARTNER OF PAIRED, ISOFORM B-RELATED"/>
    <property type="match status" value="1"/>
</dbReference>
<accession>A0A9J6C777</accession>
<sequence>MSKSSFKENNCNKASIEGYKRLKVDENMSENFSKCIDSDDKDSNLSVTIYEDESDISYVHKSAKTRLTVASKRSPLVAINKPLNQHNVLQEFANNQIPSSSKTPLKHNETFHRKILQKEPSIVSSFDLLSDELLLHIFQYLPKKALKRLAQVNSRFARVVEDETLWIRIDLANRYITKYAFSRLLPRGFIIMRLAQTNIESPIFSPLFNEDGNFKSKLQYLDLSLANVDLNSLAQLLGVCRSLKKLSLEQVPLNLDVCKEISENRNLEVLNLAMCEGITDDCVLVMMSNLQSLIALNISWTSLTSESIEAIVSLISPSLMRFNISGCRRGFTDITLETLVKRCPNIVELDVSDCTMLTSVAIENLSKLNKLEYLSLSRCYNIPMTSYLSLNSIKSLMFLDVFGHISPSGIQMLEKTFKNIGINKFIHSSVARPTVAPRRTSIWGLRTRDI</sequence>
<gene>
    <name evidence="3" type="ORF">PVAND_007519</name>
</gene>
<reference evidence="3" key="1">
    <citation type="submission" date="2021-03" db="EMBL/GenBank/DDBJ databases">
        <title>Chromosome level genome of the anhydrobiotic midge Polypedilum vanderplanki.</title>
        <authorList>
            <person name="Yoshida Y."/>
            <person name="Kikawada T."/>
            <person name="Gusev O."/>
        </authorList>
    </citation>
    <scope>NUCLEOTIDE SEQUENCE</scope>
    <source>
        <strain evidence="3">NIAS01</strain>
        <tissue evidence="3">Whole body or cell culture</tissue>
    </source>
</reference>
<dbReference type="GO" id="GO:0031146">
    <property type="term" value="P:SCF-dependent proteasomal ubiquitin-dependent protein catabolic process"/>
    <property type="evidence" value="ECO:0007669"/>
    <property type="project" value="TreeGrafter"/>
</dbReference>
<evidence type="ECO:0000313" key="3">
    <source>
        <dbReference type="EMBL" id="KAG5677789.1"/>
    </source>
</evidence>
<dbReference type="InterPro" id="IPR001810">
    <property type="entry name" value="F-box_dom"/>
</dbReference>
<name>A0A9J6C777_POLVA</name>
<dbReference type="SMART" id="SM00256">
    <property type="entry name" value="FBOX"/>
    <property type="match status" value="1"/>
</dbReference>
<organism evidence="3 4">
    <name type="scientific">Polypedilum vanderplanki</name>
    <name type="common">Sleeping chironomid midge</name>
    <dbReference type="NCBI Taxonomy" id="319348"/>
    <lineage>
        <taxon>Eukaryota</taxon>
        <taxon>Metazoa</taxon>
        <taxon>Ecdysozoa</taxon>
        <taxon>Arthropoda</taxon>
        <taxon>Hexapoda</taxon>
        <taxon>Insecta</taxon>
        <taxon>Pterygota</taxon>
        <taxon>Neoptera</taxon>
        <taxon>Endopterygota</taxon>
        <taxon>Diptera</taxon>
        <taxon>Nematocera</taxon>
        <taxon>Chironomoidea</taxon>
        <taxon>Chironomidae</taxon>
        <taxon>Chironominae</taxon>
        <taxon>Polypedilum</taxon>
        <taxon>Polypedilum</taxon>
    </lineage>
</organism>
<evidence type="ECO:0000259" key="2">
    <source>
        <dbReference type="PROSITE" id="PS50181"/>
    </source>
</evidence>
<dbReference type="AlphaFoldDB" id="A0A9J6C777"/>
<dbReference type="EMBL" id="JADBJN010000002">
    <property type="protein sequence ID" value="KAG5677789.1"/>
    <property type="molecule type" value="Genomic_DNA"/>
</dbReference>
<keyword evidence="4" id="KW-1185">Reference proteome</keyword>
<dbReference type="Pfam" id="PF12937">
    <property type="entry name" value="F-box-like"/>
    <property type="match status" value="1"/>
</dbReference>
<dbReference type="Pfam" id="PF13516">
    <property type="entry name" value="LRR_6"/>
    <property type="match status" value="1"/>
</dbReference>
<feature type="domain" description="F-box" evidence="2">
    <location>
        <begin position="123"/>
        <end position="169"/>
    </location>
</feature>
<dbReference type="InterPro" id="IPR001611">
    <property type="entry name" value="Leu-rich_rpt"/>
</dbReference>
<dbReference type="InterPro" id="IPR006553">
    <property type="entry name" value="Leu-rich_rpt_Cys-con_subtyp"/>
</dbReference>
<dbReference type="GO" id="GO:0019005">
    <property type="term" value="C:SCF ubiquitin ligase complex"/>
    <property type="evidence" value="ECO:0007669"/>
    <property type="project" value="TreeGrafter"/>
</dbReference>
<dbReference type="OrthoDB" id="2095648at2759"/>